<evidence type="ECO:0000313" key="2">
    <source>
        <dbReference type="Proteomes" id="UP001501666"/>
    </source>
</evidence>
<dbReference type="Proteomes" id="UP001501666">
    <property type="component" value="Unassembled WGS sequence"/>
</dbReference>
<gene>
    <name evidence="1" type="ORF">GCM10010412_029230</name>
</gene>
<reference evidence="2" key="1">
    <citation type="journal article" date="2019" name="Int. J. Syst. Evol. Microbiol.">
        <title>The Global Catalogue of Microorganisms (GCM) 10K type strain sequencing project: providing services to taxonomists for standard genome sequencing and annotation.</title>
        <authorList>
            <consortium name="The Broad Institute Genomics Platform"/>
            <consortium name="The Broad Institute Genome Sequencing Center for Infectious Disease"/>
            <person name="Wu L."/>
            <person name="Ma J."/>
        </authorList>
    </citation>
    <scope>NUCLEOTIDE SEQUENCE [LARGE SCALE GENOMIC DNA]</scope>
    <source>
        <strain evidence="2">JCM 6835</strain>
    </source>
</reference>
<proteinExistence type="predicted"/>
<comment type="caution">
    <text evidence="1">The sequence shown here is derived from an EMBL/GenBank/DDBJ whole genome shotgun (WGS) entry which is preliminary data.</text>
</comment>
<organism evidence="1 2">
    <name type="scientific">Nonomuraea recticatena</name>
    <dbReference type="NCBI Taxonomy" id="46178"/>
    <lineage>
        <taxon>Bacteria</taxon>
        <taxon>Bacillati</taxon>
        <taxon>Actinomycetota</taxon>
        <taxon>Actinomycetes</taxon>
        <taxon>Streptosporangiales</taxon>
        <taxon>Streptosporangiaceae</taxon>
        <taxon>Nonomuraea</taxon>
    </lineage>
</organism>
<protein>
    <recommendedName>
        <fullName evidence="3">VOC domain-containing protein</fullName>
    </recommendedName>
</protein>
<dbReference type="Gene3D" id="3.10.180.10">
    <property type="entry name" value="2,3-Dihydroxybiphenyl 1,2-Dioxygenase, domain 1"/>
    <property type="match status" value="1"/>
</dbReference>
<dbReference type="Pfam" id="PF13669">
    <property type="entry name" value="Glyoxalase_4"/>
    <property type="match status" value="1"/>
</dbReference>
<name>A0ABN3RQ76_9ACTN</name>
<accession>A0ABN3RQ76</accession>
<evidence type="ECO:0000313" key="1">
    <source>
        <dbReference type="EMBL" id="GAA2658077.1"/>
    </source>
</evidence>
<evidence type="ECO:0008006" key="3">
    <source>
        <dbReference type="Google" id="ProtNLM"/>
    </source>
</evidence>
<keyword evidence="2" id="KW-1185">Reference proteome</keyword>
<dbReference type="EMBL" id="BAAATE010000006">
    <property type="protein sequence ID" value="GAA2658077.1"/>
    <property type="molecule type" value="Genomic_DNA"/>
</dbReference>
<dbReference type="InterPro" id="IPR029068">
    <property type="entry name" value="Glyas_Bleomycin-R_OHBP_Dase"/>
</dbReference>
<dbReference type="SUPFAM" id="SSF54593">
    <property type="entry name" value="Glyoxalase/Bleomycin resistance protein/Dihydroxybiphenyl dioxygenase"/>
    <property type="match status" value="1"/>
</dbReference>
<sequence length="133" mass="14543">MRDLASAAAITWREPAQGQIGEWDYHIVFSADGPAFIELIQAPAGGPWGDTTRPRFHHLGYWTSDLAAGTTRLTGSGFPETFSGCPYGRSFAYHHLDSIGAHIELVDLSRQPSFLETWQPDGTPMPAIIEGSK</sequence>